<keyword evidence="2" id="KW-0479">Metal-binding</keyword>
<dbReference type="EC" id="3.5.1.96" evidence="6"/>
<dbReference type="InterPro" id="IPR055438">
    <property type="entry name" value="AstE_AspA_cat"/>
</dbReference>
<protein>
    <submittedName>
        <fullName evidence="6">Succinylglutamate desuccinylase</fullName>
        <ecNumber evidence="6">3.5.1.96</ecNumber>
    </submittedName>
</protein>
<evidence type="ECO:0000313" key="6">
    <source>
        <dbReference type="EMBL" id="BCX88352.1"/>
    </source>
</evidence>
<reference evidence="7" key="1">
    <citation type="journal article" date="2024" name="Int. J. Syst. Evol. Microbiol.">
        <title>Methylomarinovum tepidoasis sp. nov., a moderately thermophilic methanotroph of the family Methylothermaceae isolated from a deep-sea hydrothermal field.</title>
        <authorList>
            <person name="Hirayama H."/>
            <person name="Takaki Y."/>
            <person name="Abe M."/>
            <person name="Miyazaki M."/>
            <person name="Uematsu K."/>
            <person name="Matsui Y."/>
            <person name="Takai K."/>
        </authorList>
    </citation>
    <scope>NUCLEOTIDE SEQUENCE [LARGE SCALE GENOMIC DNA]</scope>
    <source>
        <strain evidence="7">IN45</strain>
    </source>
</reference>
<dbReference type="GO" id="GO:0046872">
    <property type="term" value="F:metal ion binding"/>
    <property type="evidence" value="ECO:0007669"/>
    <property type="project" value="UniProtKB-KW"/>
</dbReference>
<evidence type="ECO:0000259" key="5">
    <source>
        <dbReference type="Pfam" id="PF24827"/>
    </source>
</evidence>
<gene>
    <name evidence="6" type="ORF">MIN45_P0721</name>
</gene>
<keyword evidence="7" id="KW-1185">Reference proteome</keyword>
<dbReference type="GO" id="GO:0016788">
    <property type="term" value="F:hydrolase activity, acting on ester bonds"/>
    <property type="evidence" value="ECO:0007669"/>
    <property type="project" value="InterPro"/>
</dbReference>
<keyword evidence="3 6" id="KW-0378">Hydrolase</keyword>
<dbReference type="AlphaFoldDB" id="A0AAU9C901"/>
<dbReference type="Proteomes" id="UP001321450">
    <property type="component" value="Chromosome"/>
</dbReference>
<dbReference type="CDD" id="cd06256">
    <property type="entry name" value="M14_ASTE_ASPA-like"/>
    <property type="match status" value="1"/>
</dbReference>
<dbReference type="EMBL" id="AP024718">
    <property type="protein sequence ID" value="BCX88352.1"/>
    <property type="molecule type" value="Genomic_DNA"/>
</dbReference>
<dbReference type="Gene3D" id="3.40.630.10">
    <property type="entry name" value="Zn peptidases"/>
    <property type="match status" value="1"/>
</dbReference>
<accession>A0AAU9C901</accession>
<dbReference type="SUPFAM" id="SSF53187">
    <property type="entry name" value="Zn-dependent exopeptidases"/>
    <property type="match status" value="1"/>
</dbReference>
<comment type="cofactor">
    <cofactor evidence="1">
        <name>Zn(2+)</name>
        <dbReference type="ChEBI" id="CHEBI:29105"/>
    </cofactor>
</comment>
<organism evidence="6 7">
    <name type="scientific">Methylomarinovum tepidoasis</name>
    <dbReference type="NCBI Taxonomy" id="2840183"/>
    <lineage>
        <taxon>Bacteria</taxon>
        <taxon>Pseudomonadati</taxon>
        <taxon>Pseudomonadota</taxon>
        <taxon>Gammaproteobacteria</taxon>
        <taxon>Methylococcales</taxon>
        <taxon>Methylothermaceae</taxon>
        <taxon>Methylomarinovum</taxon>
    </lineage>
</organism>
<evidence type="ECO:0000256" key="4">
    <source>
        <dbReference type="ARBA" id="ARBA00022833"/>
    </source>
</evidence>
<evidence type="ECO:0000256" key="1">
    <source>
        <dbReference type="ARBA" id="ARBA00001947"/>
    </source>
</evidence>
<evidence type="ECO:0000256" key="2">
    <source>
        <dbReference type="ARBA" id="ARBA00022723"/>
    </source>
</evidence>
<dbReference type="KEGG" id="meiy:MIN45_P0721"/>
<proteinExistence type="predicted"/>
<name>A0AAU9C901_9GAMM</name>
<dbReference type="Pfam" id="PF24827">
    <property type="entry name" value="AstE_AspA_cat"/>
    <property type="match status" value="1"/>
</dbReference>
<keyword evidence="4" id="KW-0862">Zinc</keyword>
<sequence>MADLTLYQIDRVPEGLLDIKARDLHTLLPGPTLLHLPGREARPLFVSVLLHGNEVTGLQAVQRLLRKYRAAPLPRSLSVFFGNVAAAAAGMRRLDGQPDYNRVWPGTDHPDCPEVRLMRQVWEIMRRRRVFASVDVHNNTGRNPHYACVNRLARPFLNLAALFGHLVVYFLRPRGVQSLAFAELCPAVTLECGKPGVERGAAHAADFIDTCLHLRQVPDKPIGRGAIDLFHTVAQVRIPDHIRFSFHDESADLVLRGDLDHLNFTELPPGVAWGEVHTERMPVQVVDEEGREVTGRYFAVESGRLVQRQRVMPSMLTLDERVIRQDCLCYLMERLDETDP</sequence>
<dbReference type="RefSeq" id="WP_286293468.1">
    <property type="nucleotide sequence ID" value="NZ_AP024718.1"/>
</dbReference>
<evidence type="ECO:0000313" key="7">
    <source>
        <dbReference type="Proteomes" id="UP001321450"/>
    </source>
</evidence>
<dbReference type="GO" id="GO:0009017">
    <property type="term" value="F:succinylglutamate desuccinylase activity"/>
    <property type="evidence" value="ECO:0007669"/>
    <property type="project" value="UniProtKB-EC"/>
</dbReference>
<feature type="domain" description="Succinylglutamate desuccinylase/Aspartoacylase catalytic" evidence="5">
    <location>
        <begin position="50"/>
        <end position="196"/>
    </location>
</feature>
<evidence type="ECO:0000256" key="3">
    <source>
        <dbReference type="ARBA" id="ARBA00022801"/>
    </source>
</evidence>